<keyword evidence="4" id="KW-0747">Spliceosome</keyword>
<sequence length="1008" mass="115992">MGDHEESERFGMENDFEDGQWIGGEFYYRKRKDKPRQTKDDALFGVFADDSDDSEDDSSSARKRKKHLSKKSDLTKPVNFVSTGTVMPNQEIDRHSKEEDTVENQNGLGTSSGGLGFHSGSSSSLKKSETDDNADIHFDDSDKDFLPTAFGRRIKEGVQQRREREREKSKLANSSQSVRRETDSGDVGAFEKHTKGIGMKLLEKMGYRGGGLGKNEQGIVAPIEAKLRPKSMGMGYDNFKESSLPALQVPEKEKSLLGVSQPASRTQEKLWSKQAQPKKHKKKDYVTAEELLARKQEQGLEVVQKVFDMRGPQVRVLTNLENLNAEEKARENNIPMPELQHNLRLVVDLAELDIQKIDQDLRNERETLVTLQKEKEKLQYETAHQKKQLDNMLEIVNSLDQIGEENLLGTLTLDSLAKSFSELQRRYADDYKLCNLSCIACSFALPLFIRVFQGWDPLQNPSHGLNVISLWKNLLQAEDDCFDFSDAASPYTQLFMEVVFPAVRISGTNTWQVRDPEPMLRFLESWEKLLPSSVLQTILDNIVMPKLSAAVDSWDPRRETIPIHAWVHPWLPLLGQKLEIFYHTVRNRLEGVLHAWHPSDMSAYYMLSPWKTVFDPASWEQLMVRFILPKLLAVMHEFQVNPANQKLDQFYWIQTWATSIPIHHMIHLMDVFFDKWQQVLYHWLCSNPNFEEVTKWYLGWKELLPPELLANEHVRYRLNLGLDMMNQAVEGMEIVQPGLRENISYLRVLEQRKFEAQKKAAAHAQASGSLGGATQMTLKEVIEDYAQQNGFLFKPKPGRTQDGHQIYGFGKISIIIDSLNQKFFGMSNMCEVEGSFVICLICRLSLLLQWTDSEFRCRPVKLCVVEFGGGDDRILWLNAKEFEQVTHIFGTLATFEDYKVVHQYREANVVADESADMATQVYRDPEVHDFDELLQKAYNHEFDDCLDTPRYHITQSKKKLQELIQRSKNPTTLIVSYNYALLTVSYNYAFPQTQQQTIETVSDVRQQK</sequence>
<dbReference type="Proteomes" id="UP000626092">
    <property type="component" value="Unassembled WGS sequence"/>
</dbReference>
<accession>A0A834GTB6</accession>
<dbReference type="PROSITE" id="PS50174">
    <property type="entry name" value="G_PATCH"/>
    <property type="match status" value="1"/>
</dbReference>
<evidence type="ECO:0000256" key="3">
    <source>
        <dbReference type="ARBA" id="ARBA00022664"/>
    </source>
</evidence>
<dbReference type="GO" id="GO:0003676">
    <property type="term" value="F:nucleic acid binding"/>
    <property type="evidence" value="ECO:0007669"/>
    <property type="project" value="InterPro"/>
</dbReference>
<keyword evidence="11" id="KW-1185">Reference proteome</keyword>
<dbReference type="OrthoDB" id="4822at2759"/>
<dbReference type="Pfam" id="PF01585">
    <property type="entry name" value="G-patch"/>
    <property type="match status" value="1"/>
</dbReference>
<keyword evidence="7" id="KW-0175">Coiled coil</keyword>
<evidence type="ECO:0000256" key="6">
    <source>
        <dbReference type="ARBA" id="ARBA00023242"/>
    </source>
</evidence>
<proteinExistence type="inferred from homology"/>
<dbReference type="InterPro" id="IPR045211">
    <property type="entry name" value="TFP11/STIP/Ntr1"/>
</dbReference>
<evidence type="ECO:0000313" key="10">
    <source>
        <dbReference type="EMBL" id="KAF7140719.1"/>
    </source>
</evidence>
<dbReference type="GO" id="GO:0071008">
    <property type="term" value="C:U2-type post-mRNA release spliceosomal complex"/>
    <property type="evidence" value="ECO:0007669"/>
    <property type="project" value="TreeGrafter"/>
</dbReference>
<evidence type="ECO:0000259" key="9">
    <source>
        <dbReference type="PROSITE" id="PS50174"/>
    </source>
</evidence>
<feature type="coiled-coil region" evidence="7">
    <location>
        <begin position="347"/>
        <end position="381"/>
    </location>
</feature>
<feature type="region of interest" description="Disordered" evidence="8">
    <location>
        <begin position="27"/>
        <end position="191"/>
    </location>
</feature>
<gene>
    <name evidence="10" type="ORF">RHSIM_Rhsim06G0232100</name>
</gene>
<dbReference type="PANTHER" id="PTHR23329:SF1">
    <property type="entry name" value="TUFTELIN-INTERACTING PROTEIN 11"/>
    <property type="match status" value="1"/>
</dbReference>
<evidence type="ECO:0000256" key="1">
    <source>
        <dbReference type="ARBA" id="ARBA00004123"/>
    </source>
</evidence>
<comment type="similarity">
    <text evidence="2">Belongs to the TFP11/STIP family.</text>
</comment>
<evidence type="ECO:0000256" key="5">
    <source>
        <dbReference type="ARBA" id="ARBA00023187"/>
    </source>
</evidence>
<comment type="caution">
    <text evidence="10">The sequence shown here is derived from an EMBL/GenBank/DDBJ whole genome shotgun (WGS) entry which is preliminary data.</text>
</comment>
<dbReference type="InterPro" id="IPR022159">
    <property type="entry name" value="STIP/TFIP11_N"/>
</dbReference>
<feature type="compositionally biased region" description="Basic and acidic residues" evidence="8">
    <location>
        <begin position="178"/>
        <end position="191"/>
    </location>
</feature>
<dbReference type="InterPro" id="IPR000467">
    <property type="entry name" value="G_patch_dom"/>
</dbReference>
<feature type="domain" description="G-patch" evidence="9">
    <location>
        <begin position="194"/>
        <end position="239"/>
    </location>
</feature>
<keyword evidence="6" id="KW-0539">Nucleus</keyword>
<evidence type="ECO:0000256" key="7">
    <source>
        <dbReference type="SAM" id="Coils"/>
    </source>
</evidence>
<evidence type="ECO:0000313" key="11">
    <source>
        <dbReference type="Proteomes" id="UP000626092"/>
    </source>
</evidence>
<feature type="region of interest" description="Disordered" evidence="8">
    <location>
        <begin position="259"/>
        <end position="278"/>
    </location>
</feature>
<feature type="compositionally biased region" description="Basic and acidic residues" evidence="8">
    <location>
        <begin position="126"/>
        <end position="145"/>
    </location>
</feature>
<name>A0A834GTB6_RHOSS</name>
<organism evidence="10 11">
    <name type="scientific">Rhododendron simsii</name>
    <name type="common">Sims's rhododendron</name>
    <dbReference type="NCBI Taxonomy" id="118357"/>
    <lineage>
        <taxon>Eukaryota</taxon>
        <taxon>Viridiplantae</taxon>
        <taxon>Streptophyta</taxon>
        <taxon>Embryophyta</taxon>
        <taxon>Tracheophyta</taxon>
        <taxon>Spermatophyta</taxon>
        <taxon>Magnoliopsida</taxon>
        <taxon>eudicotyledons</taxon>
        <taxon>Gunneridae</taxon>
        <taxon>Pentapetalae</taxon>
        <taxon>asterids</taxon>
        <taxon>Ericales</taxon>
        <taxon>Ericaceae</taxon>
        <taxon>Ericoideae</taxon>
        <taxon>Rhodoreae</taxon>
        <taxon>Rhododendron</taxon>
    </lineage>
</organism>
<feature type="compositionally biased region" description="Basic and acidic residues" evidence="8">
    <location>
        <begin position="153"/>
        <end position="170"/>
    </location>
</feature>
<dbReference type="AlphaFoldDB" id="A0A834GTB6"/>
<dbReference type="GO" id="GO:0000390">
    <property type="term" value="P:spliceosomal complex disassembly"/>
    <property type="evidence" value="ECO:0007669"/>
    <property type="project" value="InterPro"/>
</dbReference>
<feature type="compositionally biased region" description="Acidic residues" evidence="8">
    <location>
        <begin position="49"/>
        <end position="58"/>
    </location>
</feature>
<dbReference type="InterPro" id="IPR022783">
    <property type="entry name" value="GCFC_dom"/>
</dbReference>
<evidence type="ECO:0000256" key="2">
    <source>
        <dbReference type="ARBA" id="ARBA00010900"/>
    </source>
</evidence>
<dbReference type="Pfam" id="PF07842">
    <property type="entry name" value="GCFC"/>
    <property type="match status" value="1"/>
</dbReference>
<keyword evidence="3" id="KW-0507">mRNA processing</keyword>
<comment type="subcellular location">
    <subcellularLocation>
        <location evidence="1">Nucleus</location>
    </subcellularLocation>
</comment>
<evidence type="ECO:0000256" key="4">
    <source>
        <dbReference type="ARBA" id="ARBA00022728"/>
    </source>
</evidence>
<reference evidence="10" key="1">
    <citation type="submission" date="2019-11" db="EMBL/GenBank/DDBJ databases">
        <authorList>
            <person name="Liu Y."/>
            <person name="Hou J."/>
            <person name="Li T.-Q."/>
            <person name="Guan C.-H."/>
            <person name="Wu X."/>
            <person name="Wu H.-Z."/>
            <person name="Ling F."/>
            <person name="Zhang R."/>
            <person name="Shi X.-G."/>
            <person name="Ren J.-P."/>
            <person name="Chen E.-F."/>
            <person name="Sun J.-M."/>
        </authorList>
    </citation>
    <scope>NUCLEOTIDE SEQUENCE</scope>
    <source>
        <strain evidence="10">Adult_tree_wgs_1</strain>
        <tissue evidence="10">Leaves</tissue>
    </source>
</reference>
<protein>
    <recommendedName>
        <fullName evidence="9">G-patch domain-containing protein</fullName>
    </recommendedName>
</protein>
<keyword evidence="5" id="KW-0508">mRNA splicing</keyword>
<dbReference type="Pfam" id="PF12457">
    <property type="entry name" value="TIP_N"/>
    <property type="match status" value="1"/>
</dbReference>
<evidence type="ECO:0000256" key="8">
    <source>
        <dbReference type="SAM" id="MobiDB-lite"/>
    </source>
</evidence>
<dbReference type="SMART" id="SM00443">
    <property type="entry name" value="G_patch"/>
    <property type="match status" value="1"/>
</dbReference>
<dbReference type="PANTHER" id="PTHR23329">
    <property type="entry name" value="TUFTELIN-INTERACTING PROTEIN 11-RELATED"/>
    <property type="match status" value="1"/>
</dbReference>
<dbReference type="EMBL" id="WJXA01000006">
    <property type="protein sequence ID" value="KAF7140719.1"/>
    <property type="molecule type" value="Genomic_DNA"/>
</dbReference>